<dbReference type="Proteomes" id="UP001139006">
    <property type="component" value="Unassembled WGS sequence"/>
</dbReference>
<dbReference type="AlphaFoldDB" id="A0A9X2FMM4"/>
<dbReference type="EMBL" id="JAIULA010000013">
    <property type="protein sequence ID" value="MCP0887153.1"/>
    <property type="molecule type" value="Genomic_DNA"/>
</dbReference>
<keyword evidence="1" id="KW-0472">Membrane</keyword>
<protein>
    <submittedName>
        <fullName evidence="2">Uncharacterized protein</fullName>
    </submittedName>
</protein>
<comment type="caution">
    <text evidence="2">The sequence shown here is derived from an EMBL/GenBank/DDBJ whole genome shotgun (WGS) entry which is preliminary data.</text>
</comment>
<name>A0A9X2FMM4_9LACO</name>
<reference evidence="2 3" key="1">
    <citation type="journal article" date="2023" name="Int. J. Syst. Evol. Microbiol.">
        <title>Ligilactobacillus ubinensis sp. nov., a novel species isolated from the wild ferment of a durian fruit (Durio zibethinus).</title>
        <authorList>
            <person name="Heng Y.C."/>
            <person name="Menon N."/>
            <person name="Chen B."/>
            <person name="Loo B.Z.L."/>
            <person name="Wong G.W.J."/>
            <person name="Lim A.C.H."/>
            <person name="Silvaraju S."/>
            <person name="Kittelmann S."/>
        </authorList>
    </citation>
    <scope>NUCLEOTIDE SEQUENCE [LARGE SCALE GENOMIC DNA]</scope>
    <source>
        <strain evidence="2 3">WILCCON 0076</strain>
    </source>
</reference>
<dbReference type="RefSeq" id="WP_253360781.1">
    <property type="nucleotide sequence ID" value="NZ_JAIULA010000013.1"/>
</dbReference>
<sequence length="83" mass="9759">MLQNIKMKQTIKKIDTLLDIIVILLMVIYLFNRQLFSVWFIYFLWGVKFILTLCTAKSNDLLIAISQDGLVILVFIAFIYAFH</sequence>
<proteinExistence type="predicted"/>
<keyword evidence="3" id="KW-1185">Reference proteome</keyword>
<evidence type="ECO:0000256" key="1">
    <source>
        <dbReference type="SAM" id="Phobius"/>
    </source>
</evidence>
<accession>A0A9X2FMM4</accession>
<keyword evidence="1" id="KW-1133">Transmembrane helix</keyword>
<organism evidence="2 3">
    <name type="scientific">Ligilactobacillus ubinensis</name>
    <dbReference type="NCBI Taxonomy" id="2876789"/>
    <lineage>
        <taxon>Bacteria</taxon>
        <taxon>Bacillati</taxon>
        <taxon>Bacillota</taxon>
        <taxon>Bacilli</taxon>
        <taxon>Lactobacillales</taxon>
        <taxon>Lactobacillaceae</taxon>
        <taxon>Ligilactobacillus</taxon>
    </lineage>
</organism>
<gene>
    <name evidence="2" type="ORF">LB941_07370</name>
</gene>
<evidence type="ECO:0000313" key="3">
    <source>
        <dbReference type="Proteomes" id="UP001139006"/>
    </source>
</evidence>
<evidence type="ECO:0000313" key="2">
    <source>
        <dbReference type="EMBL" id="MCP0887153.1"/>
    </source>
</evidence>
<feature type="transmembrane region" description="Helical" evidence="1">
    <location>
        <begin position="61"/>
        <end position="82"/>
    </location>
</feature>
<keyword evidence="1" id="KW-0812">Transmembrane</keyword>